<dbReference type="InterPro" id="IPR009003">
    <property type="entry name" value="Peptidase_S1_PA"/>
</dbReference>
<evidence type="ECO:0008006" key="3">
    <source>
        <dbReference type="Google" id="ProtNLM"/>
    </source>
</evidence>
<protein>
    <recommendedName>
        <fullName evidence="3">Peptidase S1 domain-containing protein</fullName>
    </recommendedName>
</protein>
<organism evidence="1 2">
    <name type="scientific">Apolygus lucorum</name>
    <name type="common">Small green plant bug</name>
    <name type="synonym">Lygocoris lucorum</name>
    <dbReference type="NCBI Taxonomy" id="248454"/>
    <lineage>
        <taxon>Eukaryota</taxon>
        <taxon>Metazoa</taxon>
        <taxon>Ecdysozoa</taxon>
        <taxon>Arthropoda</taxon>
        <taxon>Hexapoda</taxon>
        <taxon>Insecta</taxon>
        <taxon>Pterygota</taxon>
        <taxon>Neoptera</taxon>
        <taxon>Paraneoptera</taxon>
        <taxon>Hemiptera</taxon>
        <taxon>Heteroptera</taxon>
        <taxon>Panheteroptera</taxon>
        <taxon>Cimicomorpha</taxon>
        <taxon>Miridae</taxon>
        <taxon>Mirini</taxon>
        <taxon>Apolygus</taxon>
    </lineage>
</organism>
<dbReference type="Proteomes" id="UP000466442">
    <property type="component" value="Unassembled WGS sequence"/>
</dbReference>
<dbReference type="Gene3D" id="2.40.10.10">
    <property type="entry name" value="Trypsin-like serine proteases"/>
    <property type="match status" value="1"/>
</dbReference>
<comment type="caution">
    <text evidence="1">The sequence shown here is derived from an EMBL/GenBank/DDBJ whole genome shotgun (WGS) entry which is preliminary data.</text>
</comment>
<dbReference type="InterPro" id="IPR043504">
    <property type="entry name" value="Peptidase_S1_PA_chymotrypsin"/>
</dbReference>
<sequence length="500" mass="57104">MIQGAWMNNVPSHRIIILVYLFMANSAVGLERVRRNSGDAPPRYEAADVRVADPGNESHSTVITSASLAETPTELEEKKKLLHPREKRIVYGSTFRDTEDTERSYPVIGYFVIISNSHQCSYRANDLFYHYYLENSIFAVSQATKVESGCVQSQHNPKCGGIMIAPRIVMTACHCLASFWKFNEYKKRIEVSEKDVWEDHNIIFQPGMTSDYVHGLDNTLKEPSLTITATSHFVFSKKYYVHDKCKHIYRRLYSFDFGFVFLSDLFLAIPNYVQKQRNIKVPDPTWSEDPKYYSPLLTEKTMEDVWLGVQRHQSTCLHFGVGYDTWTHGTYLTLPYPMQLKFTWRSIVSYTWCANHIKKVYNLPYAPKSRIWETNFECEEGYRDCATWDCSMTTGRITGVPALGDDGGPVICNDVPYALITGAHANSTVTYISPLVFNYQFSADLRATLINLEGGKQESEGIYIPVNPLTPHPFGAACREIIEPILLIFTVLLQLSVIFD</sequence>
<keyword evidence="2" id="KW-1185">Reference proteome</keyword>
<name>A0A8S9X4Z3_APOLU</name>
<dbReference type="SUPFAM" id="SSF50494">
    <property type="entry name" value="Trypsin-like serine proteases"/>
    <property type="match status" value="1"/>
</dbReference>
<reference evidence="1" key="1">
    <citation type="journal article" date="2021" name="Mol. Ecol. Resour.">
        <title>Apolygus lucorum genome provides insights into omnivorousness and mesophyll feeding.</title>
        <authorList>
            <person name="Liu Y."/>
            <person name="Liu H."/>
            <person name="Wang H."/>
            <person name="Huang T."/>
            <person name="Liu B."/>
            <person name="Yang B."/>
            <person name="Yin L."/>
            <person name="Li B."/>
            <person name="Zhang Y."/>
            <person name="Zhang S."/>
            <person name="Jiang F."/>
            <person name="Zhang X."/>
            <person name="Ren Y."/>
            <person name="Wang B."/>
            <person name="Wang S."/>
            <person name="Lu Y."/>
            <person name="Wu K."/>
            <person name="Fan W."/>
            <person name="Wang G."/>
        </authorList>
    </citation>
    <scope>NUCLEOTIDE SEQUENCE</scope>
    <source>
        <strain evidence="1">12Hb</strain>
    </source>
</reference>
<dbReference type="AlphaFoldDB" id="A0A8S9X4Z3"/>
<proteinExistence type="predicted"/>
<evidence type="ECO:0000313" key="2">
    <source>
        <dbReference type="Proteomes" id="UP000466442"/>
    </source>
</evidence>
<gene>
    <name evidence="1" type="ORF">GE061_002520</name>
</gene>
<dbReference type="EMBL" id="WIXP02000010">
    <property type="protein sequence ID" value="KAF6204180.1"/>
    <property type="molecule type" value="Genomic_DNA"/>
</dbReference>
<accession>A0A8S9X4Z3</accession>
<evidence type="ECO:0000313" key="1">
    <source>
        <dbReference type="EMBL" id="KAF6204180.1"/>
    </source>
</evidence>